<gene>
    <name evidence="1" type="ORF">CN613_23165</name>
</gene>
<dbReference type="RefSeq" id="WP_097849454.1">
    <property type="nucleotide sequence ID" value="NZ_NUDF01000066.1"/>
</dbReference>
<comment type="caution">
    <text evidence="1">The sequence shown here is derived from an EMBL/GenBank/DDBJ whole genome shotgun (WGS) entry which is preliminary data.</text>
</comment>
<dbReference type="EMBL" id="NUDP01000096">
    <property type="protein sequence ID" value="PEM66280.1"/>
    <property type="molecule type" value="Genomic_DNA"/>
</dbReference>
<dbReference type="Proteomes" id="UP000219775">
    <property type="component" value="Unassembled WGS sequence"/>
</dbReference>
<reference evidence="1 2" key="1">
    <citation type="submission" date="2017-09" db="EMBL/GenBank/DDBJ databases">
        <title>Large-scale bioinformatics analysis of Bacillus genomes uncovers conserved roles of natural products in bacterial physiology.</title>
        <authorList>
            <consortium name="Agbiome Team Llc"/>
            <person name="Bleich R.M."/>
            <person name="Grubbs K.J."/>
            <person name="Santa Maria K.C."/>
            <person name="Allen S.E."/>
            <person name="Farag S."/>
            <person name="Shank E.A."/>
            <person name="Bowers A."/>
        </authorList>
    </citation>
    <scope>NUCLEOTIDE SEQUENCE [LARGE SCALE GENOMIC DNA]</scope>
    <source>
        <strain evidence="1 2">AFS009893</strain>
    </source>
</reference>
<name>A0A2B6IK22_9BACI</name>
<evidence type="ECO:0000313" key="1">
    <source>
        <dbReference type="EMBL" id="PEM66280.1"/>
    </source>
</evidence>
<organism evidence="1 2">
    <name type="scientific">Bacillus pseudomycoides</name>
    <dbReference type="NCBI Taxonomy" id="64104"/>
    <lineage>
        <taxon>Bacteria</taxon>
        <taxon>Bacillati</taxon>
        <taxon>Bacillota</taxon>
        <taxon>Bacilli</taxon>
        <taxon>Bacillales</taxon>
        <taxon>Bacillaceae</taxon>
        <taxon>Bacillus</taxon>
        <taxon>Bacillus cereus group</taxon>
    </lineage>
</organism>
<evidence type="ECO:0000313" key="2">
    <source>
        <dbReference type="Proteomes" id="UP000219775"/>
    </source>
</evidence>
<protein>
    <submittedName>
        <fullName evidence="1">Uncharacterized protein</fullName>
    </submittedName>
</protein>
<dbReference type="AlphaFoldDB" id="A0A2B6IK22"/>
<sequence length="135" mass="16179">MNTKTNVEYGLVTERREEKVIIKYLKQFLANDKRTISKTKNPSLLESKLPFKYKYFYFNLNKEMGTYIALFPNQDEDSKYKYPDNKEASWILQVRLRKNLPGYEQEKTSNYIHSLLNSLNCEFTIVFEDDEIDDH</sequence>
<accession>A0A2B6IK22</accession>
<proteinExistence type="predicted"/>